<proteinExistence type="inferred from homology"/>
<protein>
    <recommendedName>
        <fullName evidence="5">UDP-glucose 4-epimerase</fullName>
        <ecNumber evidence="4">5.1.3.2</ecNumber>
    </recommendedName>
</protein>
<dbReference type="EMBL" id="CP155571">
    <property type="protein sequence ID" value="XFO74140.1"/>
    <property type="molecule type" value="Genomic_DNA"/>
</dbReference>
<evidence type="ECO:0000313" key="8">
    <source>
        <dbReference type="EMBL" id="XFO74140.1"/>
    </source>
</evidence>
<evidence type="ECO:0000256" key="1">
    <source>
        <dbReference type="ARBA" id="ARBA00000083"/>
    </source>
</evidence>
<keyword evidence="9" id="KW-1185">Reference proteome</keyword>
<evidence type="ECO:0000313" key="9">
    <source>
        <dbReference type="Proteomes" id="UP000216052"/>
    </source>
</evidence>
<dbReference type="PANTHER" id="PTHR43725">
    <property type="entry name" value="UDP-GLUCOSE 4-EPIMERASE"/>
    <property type="match status" value="1"/>
</dbReference>
<comment type="cofactor">
    <cofactor evidence="2">
        <name>NAD(+)</name>
        <dbReference type="ChEBI" id="CHEBI:57540"/>
    </cofactor>
</comment>
<dbReference type="EC" id="5.1.3.2" evidence="4"/>
<sequence>MLQLVKTFEEANDIAVLYEIVDRRPGDIAECYADATKAGKELQWKAKRDIVAMCRDAWRFECQES</sequence>
<dbReference type="PANTHER" id="PTHR43725:SF47">
    <property type="entry name" value="UDP-GLUCOSE 4-EPIMERASE"/>
    <property type="match status" value="1"/>
</dbReference>
<name>A0ABZ3J7V0_SPOA4</name>
<evidence type="ECO:0000256" key="5">
    <source>
        <dbReference type="ARBA" id="ARBA00018569"/>
    </source>
</evidence>
<comment type="catalytic activity">
    <reaction evidence="1">
        <text>UDP-alpha-D-glucose = UDP-alpha-D-galactose</text>
        <dbReference type="Rhea" id="RHEA:22168"/>
        <dbReference type="ChEBI" id="CHEBI:58885"/>
        <dbReference type="ChEBI" id="CHEBI:66914"/>
        <dbReference type="EC" id="5.1.3.2"/>
    </reaction>
</comment>
<evidence type="ECO:0000256" key="2">
    <source>
        <dbReference type="ARBA" id="ARBA00001911"/>
    </source>
</evidence>
<evidence type="ECO:0000256" key="7">
    <source>
        <dbReference type="ARBA" id="ARBA00023235"/>
    </source>
</evidence>
<dbReference type="Proteomes" id="UP000216052">
    <property type="component" value="Chromosome"/>
</dbReference>
<gene>
    <name evidence="8" type="primary">lnpD</name>
    <name evidence="8" type="ORF">SPACI_042490</name>
</gene>
<accession>A0ABZ3J7V0</accession>
<dbReference type="Gene3D" id="3.90.25.10">
    <property type="entry name" value="UDP-galactose 4-epimerase, domain 1"/>
    <property type="match status" value="1"/>
</dbReference>
<dbReference type="InterPro" id="IPR036291">
    <property type="entry name" value="NAD(P)-bd_dom_sf"/>
</dbReference>
<organism evidence="8 9">
    <name type="scientific">Sporomusa acidovorans (strain ATCC 49682 / DSM 3132 / Mol)</name>
    <dbReference type="NCBI Taxonomy" id="1123286"/>
    <lineage>
        <taxon>Bacteria</taxon>
        <taxon>Bacillati</taxon>
        <taxon>Bacillota</taxon>
        <taxon>Negativicutes</taxon>
        <taxon>Selenomonadales</taxon>
        <taxon>Sporomusaceae</taxon>
        <taxon>Sporomusa</taxon>
    </lineage>
</organism>
<dbReference type="GO" id="GO:0003978">
    <property type="term" value="F:UDP-glucose 4-epimerase activity"/>
    <property type="evidence" value="ECO:0007669"/>
    <property type="project" value="UniProtKB-EC"/>
</dbReference>
<evidence type="ECO:0000256" key="6">
    <source>
        <dbReference type="ARBA" id="ARBA00023027"/>
    </source>
</evidence>
<keyword evidence="7 8" id="KW-0413">Isomerase</keyword>
<evidence type="ECO:0000256" key="3">
    <source>
        <dbReference type="ARBA" id="ARBA00007637"/>
    </source>
</evidence>
<comment type="similarity">
    <text evidence="3">Belongs to the NAD(P)-dependent epimerase/dehydratase family.</text>
</comment>
<keyword evidence="6" id="KW-0520">NAD</keyword>
<reference evidence="8" key="1">
    <citation type="submission" date="2024-05" db="EMBL/GenBank/DDBJ databases">
        <title>Isolation and characterization of Sporomusa carbonis sp. nov., a carboxydotrophic hydrogenogen in the genus of Sporomusa isolated from a charcoal burning pile.</title>
        <authorList>
            <person name="Boeer T."/>
            <person name="Rosenbaum F."/>
            <person name="Eysell L."/>
            <person name="Mueller V."/>
            <person name="Daniel R."/>
            <person name="Poehlein A."/>
        </authorList>
    </citation>
    <scope>NUCLEOTIDE SEQUENCE [LARGE SCALE GENOMIC DNA]</scope>
    <source>
        <strain evidence="8">DSM 3132</strain>
    </source>
</reference>
<evidence type="ECO:0000256" key="4">
    <source>
        <dbReference type="ARBA" id="ARBA00013189"/>
    </source>
</evidence>
<dbReference type="SUPFAM" id="SSF51735">
    <property type="entry name" value="NAD(P)-binding Rossmann-fold domains"/>
    <property type="match status" value="1"/>
</dbReference>